<gene>
    <name evidence="1" type="ORF">PGLA2088_LOCUS29275</name>
</gene>
<feature type="non-terminal residue" evidence="1">
    <location>
        <position position="1"/>
    </location>
</feature>
<dbReference type="AlphaFoldDB" id="A0A813KAP1"/>
<dbReference type="Proteomes" id="UP000626109">
    <property type="component" value="Unassembled WGS sequence"/>
</dbReference>
<proteinExistence type="predicted"/>
<dbReference type="EMBL" id="CAJNNW010028237">
    <property type="protein sequence ID" value="CAE8695301.1"/>
    <property type="molecule type" value="Genomic_DNA"/>
</dbReference>
<accession>A0A813KAP1</accession>
<name>A0A813KAP1_POLGL</name>
<sequence length="246" mass="25371">ACAAARTSTEPHYRSGIQTLGAYPGFQAVTAAQTPQGWNVAAIHGGASSAPAAAGSEAAEAARQNPPALTAERPGLEFSAESSVENQSDFPTYCPYVATVSPGGASSAPAAAGSEAAEAARECPFTAERPGLEFHSEPPVDFAAASSVSNHVSFEELRWMQRQKPQETWGEAAQAASECPALAEERFELDFFAEVSVENQFDLLTNCPHYATTSPGGASSLPSSVPNVAGSEAAEAVSECPAFTAE</sequence>
<comment type="caution">
    <text evidence="1">The sequence shown here is derived from an EMBL/GenBank/DDBJ whole genome shotgun (WGS) entry which is preliminary data.</text>
</comment>
<reference evidence="1" key="1">
    <citation type="submission" date="2021-02" db="EMBL/GenBank/DDBJ databases">
        <authorList>
            <person name="Dougan E. K."/>
            <person name="Rhodes N."/>
            <person name="Thang M."/>
            <person name="Chan C."/>
        </authorList>
    </citation>
    <scope>NUCLEOTIDE SEQUENCE</scope>
</reference>
<evidence type="ECO:0000313" key="1">
    <source>
        <dbReference type="EMBL" id="CAE8695301.1"/>
    </source>
</evidence>
<organism evidence="1 2">
    <name type="scientific">Polarella glacialis</name>
    <name type="common">Dinoflagellate</name>
    <dbReference type="NCBI Taxonomy" id="89957"/>
    <lineage>
        <taxon>Eukaryota</taxon>
        <taxon>Sar</taxon>
        <taxon>Alveolata</taxon>
        <taxon>Dinophyceae</taxon>
        <taxon>Suessiales</taxon>
        <taxon>Suessiaceae</taxon>
        <taxon>Polarella</taxon>
    </lineage>
</organism>
<evidence type="ECO:0000313" key="2">
    <source>
        <dbReference type="Proteomes" id="UP000626109"/>
    </source>
</evidence>
<protein>
    <submittedName>
        <fullName evidence="1">Uncharacterized protein</fullName>
    </submittedName>
</protein>
<feature type="non-terminal residue" evidence="1">
    <location>
        <position position="246"/>
    </location>
</feature>